<comment type="caution">
    <text evidence="8">The sequence shown here is derived from an EMBL/GenBank/DDBJ whole genome shotgun (WGS) entry which is preliminary data.</text>
</comment>
<dbReference type="FunFam" id="1.20.1250.20:FF:000057">
    <property type="entry name" value="MFS general substrate transporter"/>
    <property type="match status" value="1"/>
</dbReference>
<dbReference type="AlphaFoldDB" id="A0A1C7M9L3"/>
<evidence type="ECO:0000256" key="1">
    <source>
        <dbReference type="ARBA" id="ARBA00004141"/>
    </source>
</evidence>
<feature type="transmembrane region" description="Helical" evidence="6">
    <location>
        <begin position="293"/>
        <end position="313"/>
    </location>
</feature>
<dbReference type="OrthoDB" id="3639251at2759"/>
<feature type="transmembrane region" description="Helical" evidence="6">
    <location>
        <begin position="107"/>
        <end position="125"/>
    </location>
</feature>
<organism evidence="8 9">
    <name type="scientific">Grifola frondosa</name>
    <name type="common">Maitake</name>
    <name type="synonym">Polyporus frondosus</name>
    <dbReference type="NCBI Taxonomy" id="5627"/>
    <lineage>
        <taxon>Eukaryota</taxon>
        <taxon>Fungi</taxon>
        <taxon>Dikarya</taxon>
        <taxon>Basidiomycota</taxon>
        <taxon>Agaricomycotina</taxon>
        <taxon>Agaricomycetes</taxon>
        <taxon>Polyporales</taxon>
        <taxon>Grifolaceae</taxon>
        <taxon>Grifola</taxon>
    </lineage>
</organism>
<feature type="transmembrane region" description="Helical" evidence="6">
    <location>
        <begin position="137"/>
        <end position="155"/>
    </location>
</feature>
<dbReference type="GO" id="GO:0022857">
    <property type="term" value="F:transmembrane transporter activity"/>
    <property type="evidence" value="ECO:0007669"/>
    <property type="project" value="InterPro"/>
</dbReference>
<sequence length="359" mass="39955">MNRHAVQMVMSGFGDKDAEKQPSVQMIDGYAESDETYSIDPALEKRIVRRVDLRILPASMIICFLYFINRSNIASLSYRSPSGNAEVLNSDTGNSLAQSLHISNKQYLVALMIFFIPYTICETPSNYMLKKFGPSRWFAFIMFGWGAMTMILAATKNFGGFVAVRFLLGAFEAGFFPGIIYYLTFWYKPEERAVRIALIIACATLGGAFGGAIAFAVGKMNLARGLEAWRWLFIIEGAPSCAGALLTVPWLSTEEREVAIQRLKGVAPLGHDAITWKDARATLLDWRLYVHHLIFLAVSVPFSSISLFAPTIVEGLGYEGLDAQLFTVPPYAIAFVVTMIVAWISDRYEMRAWALLPAC</sequence>
<evidence type="ECO:0000256" key="6">
    <source>
        <dbReference type="SAM" id="Phobius"/>
    </source>
</evidence>
<dbReference type="OMA" id="YTICETP"/>
<keyword evidence="4 6" id="KW-1133">Transmembrane helix</keyword>
<gene>
    <name evidence="8" type="ORF">A0H81_06870</name>
</gene>
<feature type="transmembrane region" description="Helical" evidence="6">
    <location>
        <begin position="229"/>
        <end position="252"/>
    </location>
</feature>
<dbReference type="InterPro" id="IPR011701">
    <property type="entry name" value="MFS"/>
</dbReference>
<evidence type="ECO:0000259" key="7">
    <source>
        <dbReference type="PROSITE" id="PS50850"/>
    </source>
</evidence>
<keyword evidence="5 6" id="KW-0472">Membrane</keyword>
<name>A0A1C7M9L3_GRIFR</name>
<comment type="subcellular location">
    <subcellularLocation>
        <location evidence="1">Membrane</location>
        <topology evidence="1">Multi-pass membrane protein</topology>
    </subcellularLocation>
</comment>
<dbReference type="PROSITE" id="PS50850">
    <property type="entry name" value="MFS"/>
    <property type="match status" value="1"/>
</dbReference>
<dbReference type="InterPro" id="IPR020846">
    <property type="entry name" value="MFS_dom"/>
</dbReference>
<accession>A0A1C7M9L3</accession>
<dbReference type="Pfam" id="PF07690">
    <property type="entry name" value="MFS_1"/>
    <property type="match status" value="1"/>
</dbReference>
<protein>
    <submittedName>
        <fullName evidence="8">Putative transporter C11D3.18C</fullName>
    </submittedName>
</protein>
<dbReference type="PANTHER" id="PTHR43791">
    <property type="entry name" value="PERMEASE-RELATED"/>
    <property type="match status" value="1"/>
</dbReference>
<dbReference type="PANTHER" id="PTHR43791:SF49">
    <property type="entry name" value="TRANSPORTER, PUTATIVE (AFU_ORTHOLOGUE AFUA_4G04250)-RELATED"/>
    <property type="match status" value="1"/>
</dbReference>
<reference evidence="8 9" key="1">
    <citation type="submission" date="2016-03" db="EMBL/GenBank/DDBJ databases">
        <title>Whole genome sequencing of Grifola frondosa 9006-11.</title>
        <authorList>
            <person name="Min B."/>
            <person name="Park H."/>
            <person name="Kim J.-G."/>
            <person name="Cho H."/>
            <person name="Oh Y.-L."/>
            <person name="Kong W.-S."/>
            <person name="Choi I.-G."/>
        </authorList>
    </citation>
    <scope>NUCLEOTIDE SEQUENCE [LARGE SCALE GENOMIC DNA]</scope>
    <source>
        <strain evidence="8 9">9006-11</strain>
    </source>
</reference>
<evidence type="ECO:0000256" key="5">
    <source>
        <dbReference type="ARBA" id="ARBA00023136"/>
    </source>
</evidence>
<keyword evidence="3 6" id="KW-0812">Transmembrane</keyword>
<dbReference type="EMBL" id="LUGG01000007">
    <property type="protein sequence ID" value="OBZ73267.1"/>
    <property type="molecule type" value="Genomic_DNA"/>
</dbReference>
<keyword evidence="2" id="KW-0813">Transport</keyword>
<feature type="transmembrane region" description="Helical" evidence="6">
    <location>
        <begin position="325"/>
        <end position="344"/>
    </location>
</feature>
<dbReference type="GO" id="GO:0016020">
    <property type="term" value="C:membrane"/>
    <property type="evidence" value="ECO:0007669"/>
    <property type="project" value="UniProtKB-SubCell"/>
</dbReference>
<evidence type="ECO:0000256" key="4">
    <source>
        <dbReference type="ARBA" id="ARBA00022989"/>
    </source>
</evidence>
<evidence type="ECO:0000313" key="9">
    <source>
        <dbReference type="Proteomes" id="UP000092993"/>
    </source>
</evidence>
<feature type="transmembrane region" description="Helical" evidence="6">
    <location>
        <begin position="196"/>
        <end position="217"/>
    </location>
</feature>
<proteinExistence type="predicted"/>
<dbReference type="SUPFAM" id="SSF103473">
    <property type="entry name" value="MFS general substrate transporter"/>
    <property type="match status" value="1"/>
</dbReference>
<dbReference type="Gene3D" id="1.20.1250.20">
    <property type="entry name" value="MFS general substrate transporter like domains"/>
    <property type="match status" value="1"/>
</dbReference>
<evidence type="ECO:0000256" key="3">
    <source>
        <dbReference type="ARBA" id="ARBA00022692"/>
    </source>
</evidence>
<keyword evidence="9" id="KW-1185">Reference proteome</keyword>
<feature type="domain" description="Major facilitator superfamily (MFS) profile" evidence="7">
    <location>
        <begin position="55"/>
        <end position="359"/>
    </location>
</feature>
<dbReference type="Proteomes" id="UP000092993">
    <property type="component" value="Unassembled WGS sequence"/>
</dbReference>
<dbReference type="STRING" id="5627.A0A1C7M9L3"/>
<dbReference type="InterPro" id="IPR036259">
    <property type="entry name" value="MFS_trans_sf"/>
</dbReference>
<evidence type="ECO:0000256" key="2">
    <source>
        <dbReference type="ARBA" id="ARBA00022448"/>
    </source>
</evidence>
<evidence type="ECO:0000313" key="8">
    <source>
        <dbReference type="EMBL" id="OBZ73267.1"/>
    </source>
</evidence>
<feature type="transmembrane region" description="Helical" evidence="6">
    <location>
        <begin position="51"/>
        <end position="68"/>
    </location>
</feature>
<feature type="transmembrane region" description="Helical" evidence="6">
    <location>
        <begin position="161"/>
        <end position="184"/>
    </location>
</feature>